<dbReference type="PANTHER" id="PTHR43836:SF2">
    <property type="entry name" value="CATECHOL O-METHYLTRANSFERASE 1-RELATED"/>
    <property type="match status" value="1"/>
</dbReference>
<evidence type="ECO:0000313" key="1">
    <source>
        <dbReference type="EMBL" id="KAG7397616.1"/>
    </source>
</evidence>
<protein>
    <submittedName>
        <fullName evidence="1">Uncharacterized protein</fullName>
    </submittedName>
</protein>
<dbReference type="Proteomes" id="UP000693981">
    <property type="component" value="Unassembled WGS sequence"/>
</dbReference>
<dbReference type="PANTHER" id="PTHR43836">
    <property type="entry name" value="CATECHOL O-METHYLTRANSFERASE 1-RELATED"/>
    <property type="match status" value="1"/>
</dbReference>
<evidence type="ECO:0000313" key="2">
    <source>
        <dbReference type="Proteomes" id="UP000693981"/>
    </source>
</evidence>
<sequence>MSPLFLNGKMETNSVVCLEYVKQHATHNDPASVVSATDAFAANNTIMNVGKTKARIIDAEIRQMKPRVMAGVGAYTGYSTVHFAATQRTAATAAGVDSHYYSFEYSPEFEAVYARWLAAGLDDQVTVIEDAFPDQLKVLEDKTVDIDFIDHDDSL</sequence>
<comment type="caution">
    <text evidence="1">The sequence shown here is derived from an EMBL/GenBank/DDBJ whole genome shotgun (WGS) entry which is preliminary data.</text>
</comment>
<keyword evidence="2" id="KW-1185">Reference proteome</keyword>
<name>A0A8T1WVZ9_9STRA</name>
<organism evidence="1 2">
    <name type="scientific">Phytophthora boehmeriae</name>
    <dbReference type="NCBI Taxonomy" id="109152"/>
    <lineage>
        <taxon>Eukaryota</taxon>
        <taxon>Sar</taxon>
        <taxon>Stramenopiles</taxon>
        <taxon>Oomycota</taxon>
        <taxon>Peronosporomycetes</taxon>
        <taxon>Peronosporales</taxon>
        <taxon>Peronosporaceae</taxon>
        <taxon>Phytophthora</taxon>
    </lineage>
</organism>
<dbReference type="OrthoDB" id="186626at2759"/>
<proteinExistence type="predicted"/>
<dbReference type="Pfam" id="PF13578">
    <property type="entry name" value="Methyltransf_24"/>
    <property type="match status" value="1"/>
</dbReference>
<dbReference type="GO" id="GO:0008171">
    <property type="term" value="F:O-methyltransferase activity"/>
    <property type="evidence" value="ECO:0007669"/>
    <property type="project" value="TreeGrafter"/>
</dbReference>
<dbReference type="AlphaFoldDB" id="A0A8T1WVZ9"/>
<accession>A0A8T1WVZ9</accession>
<dbReference type="EMBL" id="JAGDFL010000106">
    <property type="protein sequence ID" value="KAG7397616.1"/>
    <property type="molecule type" value="Genomic_DNA"/>
</dbReference>
<gene>
    <name evidence="1" type="ORF">PHYBOEH_000437</name>
</gene>
<reference evidence="1" key="1">
    <citation type="submission" date="2021-02" db="EMBL/GenBank/DDBJ databases">
        <authorList>
            <person name="Palmer J.M."/>
        </authorList>
    </citation>
    <scope>NUCLEOTIDE SEQUENCE</scope>
    <source>
        <strain evidence="1">SCRP23</strain>
    </source>
</reference>